<dbReference type="Proteomes" id="UP000002365">
    <property type="component" value="Chromosome"/>
</dbReference>
<organism evidence="4 5">
    <name type="scientific">Priestia megaterium (strain DSM 319 / IMG 1521)</name>
    <name type="common">Bacillus megaterium</name>
    <dbReference type="NCBI Taxonomy" id="592022"/>
    <lineage>
        <taxon>Bacteria</taxon>
        <taxon>Bacillati</taxon>
        <taxon>Bacillota</taxon>
        <taxon>Bacilli</taxon>
        <taxon>Bacillales</taxon>
        <taxon>Bacillaceae</taxon>
        <taxon>Priestia</taxon>
    </lineage>
</organism>
<evidence type="ECO:0000256" key="1">
    <source>
        <dbReference type="ARBA" id="ARBA00023125"/>
    </source>
</evidence>
<proteinExistence type="predicted"/>
<dbReference type="InterPro" id="IPR010998">
    <property type="entry name" value="Integrase_recombinase_N"/>
</dbReference>
<dbReference type="InterPro" id="IPR011010">
    <property type="entry name" value="DNA_brk_join_enz"/>
</dbReference>
<accession>D5DEE7</accession>
<dbReference type="Pfam" id="PF13102">
    <property type="entry name" value="Phage_int_SAM_5"/>
    <property type="match status" value="1"/>
</dbReference>
<evidence type="ECO:0000313" key="5">
    <source>
        <dbReference type="Proteomes" id="UP000002365"/>
    </source>
</evidence>
<dbReference type="HOGENOM" id="CLU_645054_0_0_9"/>
<evidence type="ECO:0000256" key="2">
    <source>
        <dbReference type="PROSITE-ProRule" id="PRU01248"/>
    </source>
</evidence>
<gene>
    <name evidence="4" type="ordered locus">BMD_2257</name>
</gene>
<reference evidence="4 5" key="1">
    <citation type="journal article" date="2011" name="J. Bacteriol.">
        <title>Genome sequences of the biotechnologically important Bacillus megaterium strains QM B1551 and DSM319.</title>
        <authorList>
            <person name="Eppinger M."/>
            <person name="Bunk B."/>
            <person name="Johns M.A."/>
            <person name="Edirisinghe J.N."/>
            <person name="Kutumbaka K.K."/>
            <person name="Koenig S.S."/>
            <person name="Huot Creasy H."/>
            <person name="Rosovitz M.J."/>
            <person name="Riley D.R."/>
            <person name="Daugherty S."/>
            <person name="Martin M."/>
            <person name="Elbourne L.D."/>
            <person name="Paulsen I."/>
            <person name="Biedendieck R."/>
            <person name="Braun C."/>
            <person name="Grayburn S."/>
            <person name="Dhingra S."/>
            <person name="Lukyanchuk V."/>
            <person name="Ball B."/>
            <person name="Ul-Qamar R."/>
            <person name="Seibel J."/>
            <person name="Bremer E."/>
            <person name="Jahn D."/>
            <person name="Ravel J."/>
            <person name="Vary P.S."/>
        </authorList>
    </citation>
    <scope>NUCLEOTIDE SEQUENCE [LARGE SCALE GENOMIC DNA]</scope>
    <source>
        <strain evidence="5">DSM 319 / IMG 1521</strain>
    </source>
</reference>
<dbReference type="Gene3D" id="1.10.150.130">
    <property type="match status" value="1"/>
</dbReference>
<evidence type="ECO:0000313" key="4">
    <source>
        <dbReference type="EMBL" id="ADF39105.1"/>
    </source>
</evidence>
<dbReference type="GO" id="GO:0003677">
    <property type="term" value="F:DNA binding"/>
    <property type="evidence" value="ECO:0007669"/>
    <property type="project" value="UniProtKB-UniRule"/>
</dbReference>
<keyword evidence="1 2" id="KW-0238">DNA-binding</keyword>
<dbReference type="AlphaFoldDB" id="D5DEE7"/>
<dbReference type="SUPFAM" id="SSF56349">
    <property type="entry name" value="DNA breaking-rejoining enzymes"/>
    <property type="match status" value="1"/>
</dbReference>
<feature type="domain" description="Core-binding (CB)" evidence="3">
    <location>
        <begin position="18"/>
        <end position="115"/>
    </location>
</feature>
<dbReference type="InterPro" id="IPR025269">
    <property type="entry name" value="SAM-like_dom"/>
</dbReference>
<dbReference type="EMBL" id="CP001982">
    <property type="protein sequence ID" value="ADF39105.1"/>
    <property type="molecule type" value="Genomic_DNA"/>
</dbReference>
<dbReference type="InterPro" id="IPR044068">
    <property type="entry name" value="CB"/>
</dbReference>
<dbReference type="KEGG" id="bmd:BMD_2257"/>
<dbReference type="PATRIC" id="fig|592022.4.peg.2207"/>
<name>D5DEE7_PRIM3</name>
<sequence length="425" mass="50165">MPFLCAKRIRKGAKVTQINLEEAKEKIIKIKTLEGMAQSTLNQYNLVFNDLITFFESSKQVSDITLNDARNFINWLLHEKSDISSRFKQVARKGVKPSSVNNYLQKTRAAFNILKREGVLSENVFNEIRNVKFQKHKVETLTVDEIKRIFNAFNKSYYAQYNWNDALCYRLIKEQFILNGGVFNPEIIKGKYEGAYAYIYNQHGSFEEFLNTFDLQDYVEINNTIYSDELVLEKINEMLKEKGQVLISADFVTYKLTGMRDWIIKTHGGLKEFFVKYNMKDKFANMKHLGKELWSYGLQFEELAKEAIELLFNEVSYNKWIDNVRPDFIINEDIWIDAKLSSSFAYFTDDTVKKYTARKECRELWLLYLRGHKFNHGNEDIKLISIEEWYNSLIKLGRADLVEKFDDPRDTVYEKEKTEGERINK</sequence>
<protein>
    <recommendedName>
        <fullName evidence="3">Core-binding (CB) domain-containing protein</fullName>
    </recommendedName>
</protein>
<evidence type="ECO:0000259" key="3">
    <source>
        <dbReference type="PROSITE" id="PS51900"/>
    </source>
</evidence>
<dbReference type="PROSITE" id="PS51900">
    <property type="entry name" value="CB"/>
    <property type="match status" value="1"/>
</dbReference>